<comment type="caution">
    <text evidence="2">The sequence shown here is derived from an EMBL/GenBank/DDBJ whole genome shotgun (WGS) entry which is preliminary data.</text>
</comment>
<dbReference type="AlphaFoldDB" id="A0A1V2IIE5"/>
<protein>
    <recommendedName>
        <fullName evidence="4">DUF4262 domain-containing protein</fullName>
    </recommendedName>
</protein>
<organism evidence="2 3">
    <name type="scientific">Pseudofrankia asymbiotica</name>
    <dbReference type="NCBI Taxonomy" id="1834516"/>
    <lineage>
        <taxon>Bacteria</taxon>
        <taxon>Bacillati</taxon>
        <taxon>Actinomycetota</taxon>
        <taxon>Actinomycetes</taxon>
        <taxon>Frankiales</taxon>
        <taxon>Frankiaceae</taxon>
        <taxon>Pseudofrankia</taxon>
    </lineage>
</organism>
<dbReference type="Pfam" id="PF14081">
    <property type="entry name" value="DUF4262"/>
    <property type="match status" value="1"/>
</dbReference>
<gene>
    <name evidence="2" type="ORF">BL253_03960</name>
</gene>
<evidence type="ECO:0000313" key="2">
    <source>
        <dbReference type="EMBL" id="ONH32972.1"/>
    </source>
</evidence>
<sequence>MLTIAGTTTGHAHTTRTPGATPPGGPDRLIDTEHELDRLCDQFEQRYTALLNTTITEQGWALQGVGADPCLPRHVYTIGLTAYDHPELVVVGLRTQPAAHLLNTLGEQVRAGTRLTSRHQCTDFPGWPRLALLDVDPGTSADLLTFANRRYQTPDGPPVDALQIVWCDPAGHFPWEPGWALPHDTQPILYYPLDPFAALDDEDEPDHAHPTAPGREHPGHDDGEDDTPRRHTTAG</sequence>
<feature type="compositionally biased region" description="Low complexity" evidence="1">
    <location>
        <begin position="1"/>
        <end position="19"/>
    </location>
</feature>
<proteinExistence type="predicted"/>
<dbReference type="STRING" id="1834516.BL253_03960"/>
<evidence type="ECO:0000313" key="3">
    <source>
        <dbReference type="Proteomes" id="UP000188929"/>
    </source>
</evidence>
<dbReference type="EMBL" id="MOMC01000008">
    <property type="protein sequence ID" value="ONH32972.1"/>
    <property type="molecule type" value="Genomic_DNA"/>
</dbReference>
<evidence type="ECO:0000256" key="1">
    <source>
        <dbReference type="SAM" id="MobiDB-lite"/>
    </source>
</evidence>
<feature type="region of interest" description="Disordered" evidence="1">
    <location>
        <begin position="197"/>
        <end position="235"/>
    </location>
</feature>
<keyword evidence="3" id="KW-1185">Reference proteome</keyword>
<evidence type="ECO:0008006" key="4">
    <source>
        <dbReference type="Google" id="ProtNLM"/>
    </source>
</evidence>
<feature type="compositionally biased region" description="Basic and acidic residues" evidence="1">
    <location>
        <begin position="206"/>
        <end position="229"/>
    </location>
</feature>
<name>A0A1V2IIE5_9ACTN</name>
<feature type="region of interest" description="Disordered" evidence="1">
    <location>
        <begin position="1"/>
        <end position="27"/>
    </location>
</feature>
<accession>A0A1V2IIE5</accession>
<dbReference type="InterPro" id="IPR025358">
    <property type="entry name" value="DUF4262"/>
</dbReference>
<reference evidence="3" key="1">
    <citation type="submission" date="2016-10" db="EMBL/GenBank/DDBJ databases">
        <title>Frankia sp. NRRL B-16386 Genome sequencing.</title>
        <authorList>
            <person name="Ghodhbane-Gtari F."/>
            <person name="Swanson E."/>
            <person name="Gueddou A."/>
            <person name="Hezbri K."/>
            <person name="Ktari K."/>
            <person name="Nouioui I."/>
            <person name="Morris K."/>
            <person name="Simpson S."/>
            <person name="Abebe-Akele F."/>
            <person name="Thomas K."/>
            <person name="Gtari M."/>
            <person name="Tisa L.S."/>
        </authorList>
    </citation>
    <scope>NUCLEOTIDE SEQUENCE [LARGE SCALE GENOMIC DNA]</scope>
    <source>
        <strain evidence="3">NRRL B-16386</strain>
    </source>
</reference>
<dbReference type="Proteomes" id="UP000188929">
    <property type="component" value="Unassembled WGS sequence"/>
</dbReference>